<dbReference type="STRING" id="525904.Tter_0387"/>
<proteinExistence type="predicted"/>
<dbReference type="AlphaFoldDB" id="D1CEF3"/>
<dbReference type="eggNOG" id="COG2258">
    <property type="taxonomic scope" value="Bacteria"/>
</dbReference>
<dbReference type="PROSITE" id="PS51340">
    <property type="entry name" value="MOSC"/>
    <property type="match status" value="1"/>
</dbReference>
<gene>
    <name evidence="2" type="ordered locus">Tter_0387</name>
</gene>
<dbReference type="GO" id="GO:0030170">
    <property type="term" value="F:pyridoxal phosphate binding"/>
    <property type="evidence" value="ECO:0007669"/>
    <property type="project" value="InterPro"/>
</dbReference>
<organism evidence="2 3">
    <name type="scientific">Thermobaculum terrenum (strain ATCC BAA-798 / CCMEE 7001 / YNP1)</name>
    <dbReference type="NCBI Taxonomy" id="525904"/>
    <lineage>
        <taxon>Bacteria</taxon>
        <taxon>Bacillati</taxon>
        <taxon>Chloroflexota</taxon>
        <taxon>Chloroflexia</taxon>
        <taxon>Candidatus Thermobaculales</taxon>
        <taxon>Candidatus Thermobaculaceae</taxon>
        <taxon>Thermobaculum</taxon>
    </lineage>
</organism>
<dbReference type="PANTHER" id="PTHR30212:SF2">
    <property type="entry name" value="PROTEIN YIIM"/>
    <property type="match status" value="1"/>
</dbReference>
<reference evidence="3" key="1">
    <citation type="journal article" date="2010" name="Stand. Genomic Sci.">
        <title>Complete genome sequence of 'Thermobaculum terrenum' type strain (YNP1).</title>
        <authorList>
            <person name="Kiss H."/>
            <person name="Cleland D."/>
            <person name="Lapidus A."/>
            <person name="Lucas S."/>
            <person name="Glavina Del Rio T."/>
            <person name="Nolan M."/>
            <person name="Tice H."/>
            <person name="Han C."/>
            <person name="Goodwin L."/>
            <person name="Pitluck S."/>
            <person name="Liolios K."/>
            <person name="Ivanova N."/>
            <person name="Mavromatis K."/>
            <person name="Ovchinnikova G."/>
            <person name="Pati A."/>
            <person name="Chen A."/>
            <person name="Palaniappan K."/>
            <person name="Land M."/>
            <person name="Hauser L."/>
            <person name="Chang Y."/>
            <person name="Jeffries C."/>
            <person name="Lu M."/>
            <person name="Brettin T."/>
            <person name="Detter J."/>
            <person name="Goker M."/>
            <person name="Tindall B."/>
            <person name="Beck B."/>
            <person name="McDermott T."/>
            <person name="Woyke T."/>
            <person name="Bristow J."/>
            <person name="Eisen J."/>
            <person name="Markowitz V."/>
            <person name="Hugenholtz P."/>
            <person name="Kyrpides N."/>
            <person name="Klenk H."/>
            <person name="Cheng J."/>
        </authorList>
    </citation>
    <scope>NUCLEOTIDE SEQUENCE [LARGE SCALE GENOMIC DNA]</scope>
    <source>
        <strain evidence="3">ATCC BAA-798 / YNP1</strain>
    </source>
</reference>
<protein>
    <submittedName>
        <fullName evidence="2">MOSC domain containing protein</fullName>
    </submittedName>
</protein>
<evidence type="ECO:0000259" key="1">
    <source>
        <dbReference type="PROSITE" id="PS51340"/>
    </source>
</evidence>
<dbReference type="Proteomes" id="UP000000323">
    <property type="component" value="Chromosome 1"/>
</dbReference>
<name>D1CEF3_THET1</name>
<evidence type="ECO:0000313" key="3">
    <source>
        <dbReference type="Proteomes" id="UP000000323"/>
    </source>
</evidence>
<dbReference type="EMBL" id="CP001825">
    <property type="protein sequence ID" value="ACZ41309.1"/>
    <property type="molecule type" value="Genomic_DNA"/>
</dbReference>
<dbReference type="InterPro" id="IPR011037">
    <property type="entry name" value="Pyrv_Knase-like_insert_dom_sf"/>
</dbReference>
<dbReference type="InterPro" id="IPR005302">
    <property type="entry name" value="MoCF_Sase_C"/>
</dbReference>
<dbReference type="InterPro" id="IPR052353">
    <property type="entry name" value="Benzoxazolinone_Detox_Enz"/>
</dbReference>
<accession>D1CEF3</accession>
<evidence type="ECO:0000313" key="2">
    <source>
        <dbReference type="EMBL" id="ACZ41309.1"/>
    </source>
</evidence>
<dbReference type="Pfam" id="PF03473">
    <property type="entry name" value="MOSC"/>
    <property type="match status" value="1"/>
</dbReference>
<dbReference type="OrthoDB" id="9786134at2"/>
<keyword evidence="3" id="KW-1185">Reference proteome</keyword>
<dbReference type="GO" id="GO:0030151">
    <property type="term" value="F:molybdenum ion binding"/>
    <property type="evidence" value="ECO:0007669"/>
    <property type="project" value="InterPro"/>
</dbReference>
<dbReference type="HOGENOM" id="CLU_1712421_0_0_0"/>
<dbReference type="GO" id="GO:0003824">
    <property type="term" value="F:catalytic activity"/>
    <property type="evidence" value="ECO:0007669"/>
    <property type="project" value="InterPro"/>
</dbReference>
<dbReference type="PANTHER" id="PTHR30212">
    <property type="entry name" value="PROTEIN YIIM"/>
    <property type="match status" value="1"/>
</dbReference>
<sequence length="153" mass="16919">MARLYQINISKGGVPKHRVEDATVDYLGILGDYHNDREHHGGPDKALCMFSLELIEQLRSEGHNIAPGHLGENLTISGLNWEQIIPGTKLLIGDTLLVEVTGYTNPCYKIGAFFKDGKFSRVSQKTHPGNSRVYARVIVPGRIKQGDQVTIVP</sequence>
<feature type="domain" description="MOSC" evidence="1">
    <location>
        <begin position="14"/>
        <end position="152"/>
    </location>
</feature>
<dbReference type="RefSeq" id="WP_012874344.1">
    <property type="nucleotide sequence ID" value="NC_013525.1"/>
</dbReference>
<dbReference type="KEGG" id="ttr:Tter_0387"/>
<dbReference type="SUPFAM" id="SSF50800">
    <property type="entry name" value="PK beta-barrel domain-like"/>
    <property type="match status" value="1"/>
</dbReference>
<dbReference type="Gene3D" id="2.40.33.20">
    <property type="entry name" value="PK beta-barrel domain-like"/>
    <property type="match status" value="1"/>
</dbReference>